<sequence>MVAVAPNVSIGPAQLLYRRVETPFEQTSVVKYVEYAPIKKNITQKTIMDKSGIILASPNYGLATLTNNFLFKEVRFIMVLRF</sequence>
<protein>
    <submittedName>
        <fullName evidence="2">Uncharacterized protein</fullName>
    </submittedName>
</protein>
<reference evidence="2" key="1">
    <citation type="submission" date="2022-11" db="UniProtKB">
        <authorList>
            <consortium name="WormBaseParasite"/>
        </authorList>
    </citation>
    <scope>IDENTIFICATION</scope>
</reference>
<dbReference type="Proteomes" id="UP000887580">
    <property type="component" value="Unplaced"/>
</dbReference>
<proteinExistence type="predicted"/>
<organism evidence="1 2">
    <name type="scientific">Panagrolaimus sp. PS1159</name>
    <dbReference type="NCBI Taxonomy" id="55785"/>
    <lineage>
        <taxon>Eukaryota</taxon>
        <taxon>Metazoa</taxon>
        <taxon>Ecdysozoa</taxon>
        <taxon>Nematoda</taxon>
        <taxon>Chromadorea</taxon>
        <taxon>Rhabditida</taxon>
        <taxon>Tylenchina</taxon>
        <taxon>Panagrolaimomorpha</taxon>
        <taxon>Panagrolaimoidea</taxon>
        <taxon>Panagrolaimidae</taxon>
        <taxon>Panagrolaimus</taxon>
    </lineage>
</organism>
<accession>A0AC35GWK5</accession>
<name>A0AC35GWK5_9BILA</name>
<evidence type="ECO:0000313" key="2">
    <source>
        <dbReference type="WBParaSite" id="PS1159_v2.g9401.t1"/>
    </source>
</evidence>
<evidence type="ECO:0000313" key="1">
    <source>
        <dbReference type="Proteomes" id="UP000887580"/>
    </source>
</evidence>
<dbReference type="WBParaSite" id="PS1159_v2.g9401.t1">
    <property type="protein sequence ID" value="PS1159_v2.g9401.t1"/>
    <property type="gene ID" value="PS1159_v2.g9401"/>
</dbReference>